<evidence type="ECO:0000313" key="2">
    <source>
        <dbReference type="EMBL" id="KAJ3561609.1"/>
    </source>
</evidence>
<reference evidence="2" key="1">
    <citation type="submission" date="2022-07" db="EMBL/GenBank/DDBJ databases">
        <title>Genome Sequence of Leucocoprinus birnbaumii.</title>
        <authorList>
            <person name="Buettner E."/>
        </authorList>
    </citation>
    <scope>NUCLEOTIDE SEQUENCE</scope>
    <source>
        <strain evidence="2">VT141</strain>
    </source>
</reference>
<dbReference type="Proteomes" id="UP001213000">
    <property type="component" value="Unassembled WGS sequence"/>
</dbReference>
<dbReference type="EMBL" id="JANIEX010000979">
    <property type="protein sequence ID" value="KAJ3561609.1"/>
    <property type="molecule type" value="Genomic_DNA"/>
</dbReference>
<dbReference type="AlphaFoldDB" id="A0AAD5YQ76"/>
<feature type="region of interest" description="Disordered" evidence="1">
    <location>
        <begin position="336"/>
        <end position="413"/>
    </location>
</feature>
<feature type="compositionally biased region" description="Basic and acidic residues" evidence="1">
    <location>
        <begin position="380"/>
        <end position="399"/>
    </location>
</feature>
<feature type="region of interest" description="Disordered" evidence="1">
    <location>
        <begin position="256"/>
        <end position="307"/>
    </location>
</feature>
<name>A0AAD5YQ76_9AGAR</name>
<feature type="region of interest" description="Disordered" evidence="1">
    <location>
        <begin position="190"/>
        <end position="241"/>
    </location>
</feature>
<protein>
    <submittedName>
        <fullName evidence="2">Uncharacterized protein</fullName>
    </submittedName>
</protein>
<accession>A0AAD5YQ76</accession>
<feature type="compositionally biased region" description="Low complexity" evidence="1">
    <location>
        <begin position="348"/>
        <end position="368"/>
    </location>
</feature>
<feature type="compositionally biased region" description="Polar residues" evidence="1">
    <location>
        <begin position="232"/>
        <end position="241"/>
    </location>
</feature>
<evidence type="ECO:0000313" key="3">
    <source>
        <dbReference type="Proteomes" id="UP001213000"/>
    </source>
</evidence>
<feature type="compositionally biased region" description="Polar residues" evidence="1">
    <location>
        <begin position="281"/>
        <end position="300"/>
    </location>
</feature>
<comment type="caution">
    <text evidence="2">The sequence shown here is derived from an EMBL/GenBank/DDBJ whole genome shotgun (WGS) entry which is preliminary data.</text>
</comment>
<feature type="compositionally biased region" description="Low complexity" evidence="1">
    <location>
        <begin position="256"/>
        <end position="276"/>
    </location>
</feature>
<keyword evidence="3" id="KW-1185">Reference proteome</keyword>
<evidence type="ECO:0000256" key="1">
    <source>
        <dbReference type="SAM" id="MobiDB-lite"/>
    </source>
</evidence>
<proteinExistence type="predicted"/>
<gene>
    <name evidence="2" type="ORF">NP233_g10091</name>
</gene>
<organism evidence="2 3">
    <name type="scientific">Leucocoprinus birnbaumii</name>
    <dbReference type="NCBI Taxonomy" id="56174"/>
    <lineage>
        <taxon>Eukaryota</taxon>
        <taxon>Fungi</taxon>
        <taxon>Dikarya</taxon>
        <taxon>Basidiomycota</taxon>
        <taxon>Agaricomycotina</taxon>
        <taxon>Agaricomycetes</taxon>
        <taxon>Agaricomycetidae</taxon>
        <taxon>Agaricales</taxon>
        <taxon>Agaricineae</taxon>
        <taxon>Agaricaceae</taxon>
        <taxon>Leucocoprinus</taxon>
    </lineage>
</organism>
<sequence>MTTDCFLADLTAKSGTLKNLIKSGQSNKSVLTQERVPIHCSKLNGALEMLLGYHQVSHLVAFNHYLNLIGADGISGLKNSNKQVPGEDLQISLGFLGVDWSVPPGYIEFVAIFNGQDIPYKLADYNPQTKTFYWPAGGVVIDRSLFNLSPYANAVPPEVHSPLVALQLQRLDGTLDVDCILRLANQALSGNAQPPALPPPPYDDPSGPRRPFSGTRRDDHHHHPYSHGPRPSHTQPNMTSTLPTEDRALILSLTGATASHHSGPAGSSGSSSTTSAIEVPVTSTHDNAPITPSTGSSSDVNRVPSPSPSIISISSSITPEQALAQSINAANITQTVESSNPPVPTINPSLLSQPHTTPTPSSSSGRLPINIQFTRSGAAKARDSKGKGKAANEDAKMEDADPSLANEELVEYD</sequence>